<protein>
    <submittedName>
        <fullName evidence="2">Uncharacterized protein</fullName>
    </submittedName>
</protein>
<evidence type="ECO:0000313" key="2">
    <source>
        <dbReference type="EMBL" id="KKO20100.1"/>
    </source>
</evidence>
<proteinExistence type="predicted"/>
<dbReference type="AlphaFoldDB" id="A0A0M2UX21"/>
<dbReference type="EMBL" id="LAQJ01000126">
    <property type="protein sequence ID" value="KKO20100.1"/>
    <property type="molecule type" value="Genomic_DNA"/>
</dbReference>
<dbReference type="Gene3D" id="3.40.30.10">
    <property type="entry name" value="Glutaredoxin"/>
    <property type="match status" value="1"/>
</dbReference>
<accession>A0A0M2UX21</accession>
<keyword evidence="3" id="KW-1185">Reference proteome</keyword>
<keyword evidence="1" id="KW-0732">Signal</keyword>
<reference evidence="2 3" key="1">
    <citation type="journal article" date="2013" name="BMC Microbiol.">
        <title>Identification of the type II cytochrome c maturation pathway in anammox bacteria by comparative genomics.</title>
        <authorList>
            <person name="Ferousi C."/>
            <person name="Speth D.R."/>
            <person name="Reimann J."/>
            <person name="Op den Camp H.J."/>
            <person name="Allen J.W."/>
            <person name="Keltjens J.T."/>
            <person name="Jetten M.S."/>
        </authorList>
    </citation>
    <scope>NUCLEOTIDE SEQUENCE [LARGE SCALE GENOMIC DNA]</scope>
    <source>
        <strain evidence="2">RU1</strain>
    </source>
</reference>
<sequence length="59" mass="6370">MLRYAASCLILIAVFLPVALAADTKNVPKAIAWEKSLDDAVAKAKAEHKGILLDFFVPT</sequence>
<name>A0A0M2UX21_9BACT</name>
<comment type="caution">
    <text evidence="2">The sequence shown here is derived from an EMBL/GenBank/DDBJ whole genome shotgun (WGS) entry which is preliminary data.</text>
</comment>
<evidence type="ECO:0000313" key="3">
    <source>
        <dbReference type="Proteomes" id="UP000034954"/>
    </source>
</evidence>
<dbReference type="Proteomes" id="UP000034954">
    <property type="component" value="Unassembled WGS sequence"/>
</dbReference>
<feature type="chain" id="PRO_5005644141" evidence="1">
    <location>
        <begin position="22"/>
        <end position="59"/>
    </location>
</feature>
<feature type="signal peptide" evidence="1">
    <location>
        <begin position="1"/>
        <end position="21"/>
    </location>
</feature>
<evidence type="ECO:0000256" key="1">
    <source>
        <dbReference type="SAM" id="SignalP"/>
    </source>
</evidence>
<gene>
    <name evidence="2" type="ORF">BROFUL_01175</name>
</gene>
<organism evidence="2 3">
    <name type="scientific">Candidatus Brocadia fulgida</name>
    <dbReference type="NCBI Taxonomy" id="380242"/>
    <lineage>
        <taxon>Bacteria</taxon>
        <taxon>Pseudomonadati</taxon>
        <taxon>Planctomycetota</taxon>
        <taxon>Candidatus Brocadiia</taxon>
        <taxon>Candidatus Brocadiales</taxon>
        <taxon>Candidatus Brocadiaceae</taxon>
        <taxon>Candidatus Brocadia</taxon>
    </lineage>
</organism>